<evidence type="ECO:0000313" key="4">
    <source>
        <dbReference type="Proteomes" id="UP000032101"/>
    </source>
</evidence>
<proteinExistence type="predicted"/>
<dbReference type="PANTHER" id="PTHR37291">
    <property type="entry name" value="5-METHYLCYTOSINE-SPECIFIC RESTRICTION ENZYME B"/>
    <property type="match status" value="1"/>
</dbReference>
<dbReference type="PATRIC" id="fig|294.124.peg.2464"/>
<keyword evidence="3" id="KW-0378">Hydrolase</keyword>
<reference evidence="3 4" key="1">
    <citation type="submission" date="2015-01" db="EMBL/GenBank/DDBJ databases">
        <title>Draft Genome Sequence of the Biocontrol and Plant Growth-Promoting Rhizobacteria (PGPR) Pseudomonas fluorescens UM270.</title>
        <authorList>
            <person name="Hernandez-Salmeron J.E."/>
            <person name="Santoyo G."/>
            <person name="Moreno-Hagelsieb G."/>
            <person name="Hernandez-Leon R."/>
        </authorList>
    </citation>
    <scope>NUCLEOTIDE SEQUENCE [LARGE SCALE GENOMIC DNA]</scope>
    <source>
        <strain evidence="3 4">UM270</strain>
    </source>
</reference>
<gene>
    <name evidence="3" type="ORF">RL74_11960</name>
</gene>
<dbReference type="Gene3D" id="3.40.50.300">
    <property type="entry name" value="P-loop containing nucleotide triphosphate hydrolases"/>
    <property type="match status" value="1"/>
</dbReference>
<dbReference type="GO" id="GO:0004519">
    <property type="term" value="F:endonuclease activity"/>
    <property type="evidence" value="ECO:0007669"/>
    <property type="project" value="UniProtKB-KW"/>
</dbReference>
<keyword evidence="3" id="KW-0540">Nuclease</keyword>
<evidence type="ECO:0000313" key="3">
    <source>
        <dbReference type="EMBL" id="KIQ59177.1"/>
    </source>
</evidence>
<dbReference type="InterPro" id="IPR011704">
    <property type="entry name" value="ATPase_dyneun-rel_AAA"/>
</dbReference>
<dbReference type="Proteomes" id="UP000032101">
    <property type="component" value="Unassembled WGS sequence"/>
</dbReference>
<dbReference type="InterPro" id="IPR052934">
    <property type="entry name" value="Methyl-DNA_Rec/Restrict_Enz"/>
</dbReference>
<organism evidence="3 4">
    <name type="scientific">Pseudomonas fluorescens</name>
    <dbReference type="NCBI Taxonomy" id="294"/>
    <lineage>
        <taxon>Bacteria</taxon>
        <taxon>Pseudomonadati</taxon>
        <taxon>Pseudomonadota</taxon>
        <taxon>Gammaproteobacteria</taxon>
        <taxon>Pseudomonadales</taxon>
        <taxon>Pseudomonadaceae</taxon>
        <taxon>Pseudomonas</taxon>
    </lineage>
</organism>
<dbReference type="PANTHER" id="PTHR37291:SF1">
    <property type="entry name" value="TYPE IV METHYL-DIRECTED RESTRICTION ENZYME ECOKMCRB SUBUNIT"/>
    <property type="match status" value="1"/>
</dbReference>
<dbReference type="SUPFAM" id="SSF52540">
    <property type="entry name" value="P-loop containing nucleoside triphosphate hydrolases"/>
    <property type="match status" value="1"/>
</dbReference>
<dbReference type="GO" id="GO:0005524">
    <property type="term" value="F:ATP binding"/>
    <property type="evidence" value="ECO:0007669"/>
    <property type="project" value="InterPro"/>
</dbReference>
<dbReference type="AlphaFoldDB" id="A0A0D0PEN4"/>
<dbReference type="InterPro" id="IPR027417">
    <property type="entry name" value="P-loop_NTPase"/>
</dbReference>
<feature type="region of interest" description="Disordered" evidence="1">
    <location>
        <begin position="309"/>
        <end position="329"/>
    </location>
</feature>
<dbReference type="GO" id="GO:0016887">
    <property type="term" value="F:ATP hydrolysis activity"/>
    <property type="evidence" value="ECO:0007669"/>
    <property type="project" value="InterPro"/>
</dbReference>
<keyword evidence="3" id="KW-0255">Endonuclease</keyword>
<sequence length="793" mass="89325">MADYFTSDHFKLLNKWKGQKRDESNPEQNRAYEDLKKAYEVTEEWANKLKAELFPVGRVEIRKRPTNQGNNFAGYNWAKIYPSSEAPKELAYTVGIDANDGFVVKIDTVGLDESDATRRAYLTLRGAYNNSSPFVTKLPAADGLGKSLDQLTTWSIEAIRSFKLRYDEVVAKLSLGKTLSDEDLLKHFDSKPAFQTFRASWSPQDKALFCRLARAIHTAGLDWWHMNKGVQVRFGRKNPGSERAVGVLGVIRGTRTRKLSWTREMGALTKLNREPLTEELVSKIEGALSAERESLDDWLVLDTERPGLWPDQLRDDPVEQGDDADEDETVDSDAARFPINRIYYGPPGTGKTYELSKLLKREYEQAMTSVSKEEWQNQFVGEKAVGLTWWEAAAAALYHLGGKASVDTLLNHPFMKAIAAAKSANKNVRNTVWGALQYHTIESSETVKMSKRMAPAVFDKLPDSSWILAGDWEDAAADLKKLVDEYDAGPPSAEYIKRYSFVTFHQSYGYEEFVEGLRPVLDGDTETGEIHYEIRAGAFKDLCRKARLAPDQQFAMVIDEINRGNISKIFGELITLIEADKREGAVNAISVTLPYSGESFSVPANIDIIGTMNTADRSLALLDTALRRRFEFVPVMPDARDEPGAPLADLRVSMGEQLVDVPRMLDAINQRIEMLYDRDHCIGHAYFTPLAHVPDGDERFVALQQVFSTRILPLLEEYFFEDWQKIRLVLADNQKSPAASFVVEGQDQEDDLARLFGSDHGMDSYSTKRHYAVQEAAFSNPDAYIGIYLTLST</sequence>
<evidence type="ECO:0000259" key="2">
    <source>
        <dbReference type="Pfam" id="PF07728"/>
    </source>
</evidence>
<dbReference type="OrthoDB" id="9781481at2"/>
<feature type="compositionally biased region" description="Acidic residues" evidence="1">
    <location>
        <begin position="318"/>
        <end position="329"/>
    </location>
</feature>
<dbReference type="RefSeq" id="WP_042730001.1">
    <property type="nucleotide sequence ID" value="NZ_JXNZ01000091.1"/>
</dbReference>
<feature type="domain" description="ATPase dynein-related AAA" evidence="2">
    <location>
        <begin position="501"/>
        <end position="630"/>
    </location>
</feature>
<comment type="caution">
    <text evidence="3">The sequence shown here is derived from an EMBL/GenBank/DDBJ whole genome shotgun (WGS) entry which is preliminary data.</text>
</comment>
<dbReference type="EMBL" id="JXNZ01000091">
    <property type="protein sequence ID" value="KIQ59177.1"/>
    <property type="molecule type" value="Genomic_DNA"/>
</dbReference>
<dbReference type="REBASE" id="138266">
    <property type="entry name" value="Pfl270McrBCP"/>
</dbReference>
<accession>A0A0D0PEN4</accession>
<name>A0A0D0PEN4_PSEFL</name>
<protein>
    <submittedName>
        <fullName evidence="3">Restriction endonuclease</fullName>
    </submittedName>
</protein>
<dbReference type="Pfam" id="PF07728">
    <property type="entry name" value="AAA_5"/>
    <property type="match status" value="1"/>
</dbReference>
<evidence type="ECO:0000256" key="1">
    <source>
        <dbReference type="SAM" id="MobiDB-lite"/>
    </source>
</evidence>